<dbReference type="OrthoDB" id="1746950at2759"/>
<evidence type="ECO:0000313" key="3">
    <source>
        <dbReference type="Proteomes" id="UP001141806"/>
    </source>
</evidence>
<sequence length="340" mass="39094">MKRIDTDWYGYIDMVYDAYCSVLLSIPNGRTVKFMVKAILPDGVEEILINSDANVVKLFSMYETEDKHIPLYVYAVDVCDLPTTDYTINGYPQSIMTRPSQRQMRRMKLAKNHEIQTSVQKTPIVTNRAASGGRKTNRGPGNVKNSNVAIITIEGNLRWSSKTKATTKTQSIVQGSTSTSSASVDQFSSRSMRKLSLIVDLSSEDEQVPHFESSDDEWKVDKECRVKIIVTLKVRVREMGLEILMSQWMGMRSVRKKKMLFFFSMRKGYEGDIRENDIDQVEPIRMEVCQIFANLYAFREHLKDYGIHEGIEIIWLKNEKYRAIAVCANDECSWRTCINN</sequence>
<accession>A0A9Q0GWZ6</accession>
<proteinExistence type="predicted"/>
<dbReference type="InterPro" id="IPR004332">
    <property type="entry name" value="Transposase_MuDR"/>
</dbReference>
<keyword evidence="3" id="KW-1185">Reference proteome</keyword>
<comment type="caution">
    <text evidence="2">The sequence shown here is derived from an EMBL/GenBank/DDBJ whole genome shotgun (WGS) entry which is preliminary data.</text>
</comment>
<feature type="domain" description="Transposase MuDR plant" evidence="1">
    <location>
        <begin position="284"/>
        <end position="338"/>
    </location>
</feature>
<name>A0A9Q0GWZ6_9MAGN</name>
<dbReference type="Proteomes" id="UP001141806">
    <property type="component" value="Unassembled WGS sequence"/>
</dbReference>
<evidence type="ECO:0000259" key="1">
    <source>
        <dbReference type="Pfam" id="PF03108"/>
    </source>
</evidence>
<dbReference type="Pfam" id="PF03108">
    <property type="entry name" value="DBD_Tnp_Mut"/>
    <property type="match status" value="1"/>
</dbReference>
<protein>
    <recommendedName>
        <fullName evidence="1">Transposase MuDR plant domain-containing protein</fullName>
    </recommendedName>
</protein>
<evidence type="ECO:0000313" key="2">
    <source>
        <dbReference type="EMBL" id="KAJ4953184.1"/>
    </source>
</evidence>
<gene>
    <name evidence="2" type="ORF">NE237_030016</name>
</gene>
<reference evidence="2" key="1">
    <citation type="journal article" date="2023" name="Plant J.">
        <title>The genome of the king protea, Protea cynaroides.</title>
        <authorList>
            <person name="Chang J."/>
            <person name="Duong T.A."/>
            <person name="Schoeman C."/>
            <person name="Ma X."/>
            <person name="Roodt D."/>
            <person name="Barker N."/>
            <person name="Li Z."/>
            <person name="Van de Peer Y."/>
            <person name="Mizrachi E."/>
        </authorList>
    </citation>
    <scope>NUCLEOTIDE SEQUENCE</scope>
    <source>
        <tissue evidence="2">Young leaves</tissue>
    </source>
</reference>
<dbReference type="AlphaFoldDB" id="A0A9Q0GWZ6"/>
<organism evidence="2 3">
    <name type="scientific">Protea cynaroides</name>
    <dbReference type="NCBI Taxonomy" id="273540"/>
    <lineage>
        <taxon>Eukaryota</taxon>
        <taxon>Viridiplantae</taxon>
        <taxon>Streptophyta</taxon>
        <taxon>Embryophyta</taxon>
        <taxon>Tracheophyta</taxon>
        <taxon>Spermatophyta</taxon>
        <taxon>Magnoliopsida</taxon>
        <taxon>Proteales</taxon>
        <taxon>Proteaceae</taxon>
        <taxon>Protea</taxon>
    </lineage>
</organism>
<dbReference type="EMBL" id="JAMYWD010000012">
    <property type="protein sequence ID" value="KAJ4953184.1"/>
    <property type="molecule type" value="Genomic_DNA"/>
</dbReference>